<keyword evidence="3" id="KW-1185">Reference proteome</keyword>
<evidence type="ECO:0000259" key="1">
    <source>
        <dbReference type="Pfam" id="PF08241"/>
    </source>
</evidence>
<reference evidence="2 3" key="1">
    <citation type="submission" date="2014-07" db="EMBL/GenBank/DDBJ databases">
        <title>Genomic and transcriptomic analysis on Apis cerana provide comprehensive insights into honey bee biology.</title>
        <authorList>
            <person name="Diao Q."/>
            <person name="Sun L."/>
            <person name="Zheng H."/>
            <person name="Zheng H."/>
            <person name="Xu S."/>
            <person name="Wang S."/>
            <person name="Zeng Z."/>
            <person name="Hu F."/>
            <person name="Su S."/>
            <person name="Wu J."/>
        </authorList>
    </citation>
    <scope>NUCLEOTIDE SEQUENCE [LARGE SCALE GENOMIC DNA]</scope>
    <source>
        <tissue evidence="2">Pupae without intestine</tissue>
    </source>
</reference>
<keyword evidence="2" id="KW-0808">Transferase</keyword>
<keyword evidence="2" id="KW-0489">Methyltransferase</keyword>
<name>A0A2A3EFG5_APICC</name>
<feature type="domain" description="Methyltransferase type 11" evidence="1">
    <location>
        <begin position="37"/>
        <end position="136"/>
    </location>
</feature>
<proteinExistence type="predicted"/>
<dbReference type="InterPro" id="IPR029063">
    <property type="entry name" value="SAM-dependent_MTases_sf"/>
</dbReference>
<dbReference type="PANTHER" id="PTHR43861">
    <property type="entry name" value="TRANS-ACONITATE 2-METHYLTRANSFERASE-RELATED"/>
    <property type="match status" value="1"/>
</dbReference>
<dbReference type="Gene3D" id="3.40.50.150">
    <property type="entry name" value="Vaccinia Virus protein VP39"/>
    <property type="match status" value="1"/>
</dbReference>
<protein>
    <submittedName>
        <fullName evidence="2">Methyltransferase 235L</fullName>
    </submittedName>
</protein>
<dbReference type="AlphaFoldDB" id="A0A2A3EFG5"/>
<dbReference type="EMBL" id="KZ288269">
    <property type="protein sequence ID" value="PBC29896.1"/>
    <property type="molecule type" value="Genomic_DNA"/>
</dbReference>
<dbReference type="SUPFAM" id="SSF53335">
    <property type="entry name" value="S-adenosyl-L-methionine-dependent methyltransferases"/>
    <property type="match status" value="1"/>
</dbReference>
<gene>
    <name evidence="2" type="ORF">APICC_08841</name>
</gene>
<dbReference type="GO" id="GO:0032259">
    <property type="term" value="P:methylation"/>
    <property type="evidence" value="ECO:0007669"/>
    <property type="project" value="UniProtKB-KW"/>
</dbReference>
<dbReference type="CDD" id="cd02440">
    <property type="entry name" value="AdoMet_MTases"/>
    <property type="match status" value="1"/>
</dbReference>
<dbReference type="InterPro" id="IPR013216">
    <property type="entry name" value="Methyltransf_11"/>
</dbReference>
<accession>A0A2A3EFG5</accession>
<evidence type="ECO:0000313" key="3">
    <source>
        <dbReference type="Proteomes" id="UP000242457"/>
    </source>
</evidence>
<dbReference type="Pfam" id="PF08241">
    <property type="entry name" value="Methyltransf_11"/>
    <property type="match status" value="1"/>
</dbReference>
<sequence>MFLVEEYVKASTIQYRDAADIIEEFAQEMSEMKGKCLDIGCGPGIVTKELILPNLSPEANLVGMDISKPMIEYAKKMYQDDERLSFQLLDIETMDLPKDTFDQFNNVLSFYCLHWCQNFRKAFDNIYKLLRPGGKGLFMLLSWNDGFDVYKKLYANPRYRPYMQDTERYIPVFHECKDRRINLRKILENTGFEILHCSEREKSYIFKNSEIMKSHIIAINPFISRIPNPLKKEFEDEITREVVNMKIQFLNKNENGEQEYNILDRYQIFVTTWTCCSSEKQCKCVEIEKYPEI</sequence>
<dbReference type="OrthoDB" id="8300214at2759"/>
<dbReference type="PANTHER" id="PTHR43861:SF1">
    <property type="entry name" value="TRANS-ACONITATE 2-METHYLTRANSFERASE"/>
    <property type="match status" value="1"/>
</dbReference>
<dbReference type="STRING" id="94128.A0A2A3EFG5"/>
<evidence type="ECO:0000313" key="2">
    <source>
        <dbReference type="EMBL" id="PBC29896.1"/>
    </source>
</evidence>
<organism evidence="2 3">
    <name type="scientific">Apis cerana cerana</name>
    <name type="common">Oriental honeybee</name>
    <dbReference type="NCBI Taxonomy" id="94128"/>
    <lineage>
        <taxon>Eukaryota</taxon>
        <taxon>Metazoa</taxon>
        <taxon>Ecdysozoa</taxon>
        <taxon>Arthropoda</taxon>
        <taxon>Hexapoda</taxon>
        <taxon>Insecta</taxon>
        <taxon>Pterygota</taxon>
        <taxon>Neoptera</taxon>
        <taxon>Endopterygota</taxon>
        <taxon>Hymenoptera</taxon>
        <taxon>Apocrita</taxon>
        <taxon>Aculeata</taxon>
        <taxon>Apoidea</taxon>
        <taxon>Anthophila</taxon>
        <taxon>Apidae</taxon>
        <taxon>Apis</taxon>
    </lineage>
</organism>
<dbReference type="GO" id="GO:0008757">
    <property type="term" value="F:S-adenosylmethionine-dependent methyltransferase activity"/>
    <property type="evidence" value="ECO:0007669"/>
    <property type="project" value="InterPro"/>
</dbReference>
<dbReference type="Proteomes" id="UP000242457">
    <property type="component" value="Unassembled WGS sequence"/>
</dbReference>